<dbReference type="RefSeq" id="WP_166635854.1">
    <property type="nucleotide sequence ID" value="NZ_SNXI01000001.1"/>
</dbReference>
<keyword evidence="2" id="KW-1185">Reference proteome</keyword>
<evidence type="ECO:0000313" key="2">
    <source>
        <dbReference type="Proteomes" id="UP000295531"/>
    </source>
</evidence>
<name>A0A4R6PP93_9GAMM</name>
<organism evidence="1 2">
    <name type="scientific">Idiomarina aquatica</name>
    <dbReference type="NCBI Taxonomy" id="1327752"/>
    <lineage>
        <taxon>Bacteria</taxon>
        <taxon>Pseudomonadati</taxon>
        <taxon>Pseudomonadota</taxon>
        <taxon>Gammaproteobacteria</taxon>
        <taxon>Alteromonadales</taxon>
        <taxon>Idiomarinaceae</taxon>
        <taxon>Idiomarina</taxon>
    </lineage>
</organism>
<dbReference type="Proteomes" id="UP000295531">
    <property type="component" value="Unassembled WGS sequence"/>
</dbReference>
<proteinExistence type="predicted"/>
<protein>
    <submittedName>
        <fullName evidence="1">Uncharacterized protein</fullName>
    </submittedName>
</protein>
<accession>A0A4R6PP93</accession>
<evidence type="ECO:0000313" key="1">
    <source>
        <dbReference type="EMBL" id="TDP40515.1"/>
    </source>
</evidence>
<sequence length="47" mass="5274">MSETTKRSTIYFDPQLHAALAEDQEDLAAFEDRVAEPTISYEALLAD</sequence>
<dbReference type="AlphaFoldDB" id="A0A4R6PP93"/>
<dbReference type="EMBL" id="SNXI01000001">
    <property type="protein sequence ID" value="TDP40515.1"/>
    <property type="molecule type" value="Genomic_DNA"/>
</dbReference>
<comment type="caution">
    <text evidence="1">The sequence shown here is derived from an EMBL/GenBank/DDBJ whole genome shotgun (WGS) entry which is preliminary data.</text>
</comment>
<reference evidence="1 2" key="1">
    <citation type="submission" date="2019-03" db="EMBL/GenBank/DDBJ databases">
        <title>Freshwater and sediment microbial communities from various areas in North America, analyzing microbe dynamics in response to fracking.</title>
        <authorList>
            <person name="Lamendella R."/>
        </authorList>
    </citation>
    <scope>NUCLEOTIDE SEQUENCE [LARGE SCALE GENOMIC DNA]</scope>
    <source>
        <strain evidence="1 2">18_TX</strain>
    </source>
</reference>
<gene>
    <name evidence="1" type="ORF">DEU29_10159</name>
</gene>